<dbReference type="AlphaFoldDB" id="A0A0N1NY24"/>
<keyword evidence="6" id="KW-0967">Endosome</keyword>
<feature type="compositionally biased region" description="Pro residues" evidence="9">
    <location>
        <begin position="438"/>
        <end position="450"/>
    </location>
</feature>
<dbReference type="Proteomes" id="UP000038010">
    <property type="component" value="Unassembled WGS sequence"/>
</dbReference>
<evidence type="ECO:0000313" key="12">
    <source>
        <dbReference type="EMBL" id="KPI36286.1"/>
    </source>
</evidence>
<evidence type="ECO:0000256" key="9">
    <source>
        <dbReference type="SAM" id="MobiDB-lite"/>
    </source>
</evidence>
<dbReference type="Gene3D" id="1.20.5.420">
    <property type="entry name" value="Immunoglobulin FC, subunit C"/>
    <property type="match status" value="1"/>
</dbReference>
<evidence type="ECO:0000256" key="2">
    <source>
        <dbReference type="ARBA" id="ARBA00004496"/>
    </source>
</evidence>
<evidence type="ECO:0000256" key="4">
    <source>
        <dbReference type="ARBA" id="ARBA00022448"/>
    </source>
</evidence>
<comment type="similarity">
    <text evidence="3">Belongs to the VTA1 family.</text>
</comment>
<feature type="compositionally biased region" description="Polar residues" evidence="9">
    <location>
        <begin position="327"/>
        <end position="340"/>
    </location>
</feature>
<gene>
    <name evidence="12" type="ORF">AB675_7351</name>
</gene>
<dbReference type="VEuPathDB" id="FungiDB:AB675_7351"/>
<dbReference type="Pfam" id="PF04652">
    <property type="entry name" value="Vta1"/>
    <property type="match status" value="1"/>
</dbReference>
<dbReference type="InterPro" id="IPR044538">
    <property type="entry name" value="Vta1-like"/>
</dbReference>
<dbReference type="GO" id="GO:0010008">
    <property type="term" value="C:endosome membrane"/>
    <property type="evidence" value="ECO:0007669"/>
    <property type="project" value="UniProtKB-SubCell"/>
</dbReference>
<feature type="domain" description="Vta1 C-terminal" evidence="11">
    <location>
        <begin position="457"/>
        <end position="489"/>
    </location>
</feature>
<evidence type="ECO:0000259" key="10">
    <source>
        <dbReference type="Pfam" id="PF04652"/>
    </source>
</evidence>
<evidence type="ECO:0008006" key="14">
    <source>
        <dbReference type="Google" id="ProtNLM"/>
    </source>
</evidence>
<evidence type="ECO:0000313" key="13">
    <source>
        <dbReference type="Proteomes" id="UP000038010"/>
    </source>
</evidence>
<dbReference type="PANTHER" id="PTHR46009">
    <property type="entry name" value="VACUOLAR PROTEIN SORTING-ASSOCIATED PROTEIN VTA1 HOMOLOG"/>
    <property type="match status" value="1"/>
</dbReference>
<reference evidence="12 13" key="1">
    <citation type="submission" date="2015-06" db="EMBL/GenBank/DDBJ databases">
        <title>Draft genome of the ant-associated black yeast Phialophora attae CBS 131958.</title>
        <authorList>
            <person name="Moreno L.F."/>
            <person name="Stielow B.J."/>
            <person name="de Hoog S."/>
            <person name="Vicente V.A."/>
            <person name="Weiss V.A."/>
            <person name="de Vries M."/>
            <person name="Cruz L.M."/>
            <person name="Souza E.M."/>
        </authorList>
    </citation>
    <scope>NUCLEOTIDE SEQUENCE [LARGE SCALE GENOMIC DNA]</scope>
    <source>
        <strain evidence="12 13">CBS 131958</strain>
    </source>
</reference>
<name>A0A0N1NY24_9EURO</name>
<dbReference type="GeneID" id="28739592"/>
<dbReference type="InterPro" id="IPR023175">
    <property type="entry name" value="Vta1/CALS_N_sf"/>
</dbReference>
<proteinExistence type="inferred from homology"/>
<dbReference type="OrthoDB" id="391137at2759"/>
<dbReference type="InterPro" id="IPR039431">
    <property type="entry name" value="Vta1/CALS_N"/>
</dbReference>
<dbReference type="PANTHER" id="PTHR46009:SF1">
    <property type="entry name" value="VACUOLAR PROTEIN SORTING-ASSOCIATED PROTEIN VTA1 HOMOLOG"/>
    <property type="match status" value="1"/>
</dbReference>
<feature type="region of interest" description="Disordered" evidence="9">
    <location>
        <begin position="157"/>
        <end position="457"/>
    </location>
</feature>
<feature type="compositionally biased region" description="Polar residues" evidence="9">
    <location>
        <begin position="208"/>
        <end position="223"/>
    </location>
</feature>
<evidence type="ECO:0000256" key="7">
    <source>
        <dbReference type="ARBA" id="ARBA00022927"/>
    </source>
</evidence>
<dbReference type="STRING" id="1664694.A0A0N1NY24"/>
<keyword evidence="7" id="KW-0653">Protein transport</keyword>
<organism evidence="12 13">
    <name type="scientific">Cyphellophora attinorum</name>
    <dbReference type="NCBI Taxonomy" id="1664694"/>
    <lineage>
        <taxon>Eukaryota</taxon>
        <taxon>Fungi</taxon>
        <taxon>Dikarya</taxon>
        <taxon>Ascomycota</taxon>
        <taxon>Pezizomycotina</taxon>
        <taxon>Eurotiomycetes</taxon>
        <taxon>Chaetothyriomycetidae</taxon>
        <taxon>Chaetothyriales</taxon>
        <taxon>Cyphellophoraceae</taxon>
        <taxon>Cyphellophora</taxon>
    </lineage>
</organism>
<dbReference type="GO" id="GO:0032511">
    <property type="term" value="P:late endosome to vacuole transport via multivesicular body sorting pathway"/>
    <property type="evidence" value="ECO:0007669"/>
    <property type="project" value="InterPro"/>
</dbReference>
<dbReference type="InterPro" id="IPR041212">
    <property type="entry name" value="Vta1_C"/>
</dbReference>
<accession>A0A0N1NY24</accession>
<feature type="compositionally biased region" description="Pro residues" evidence="9">
    <location>
        <begin position="392"/>
        <end position="421"/>
    </location>
</feature>
<evidence type="ECO:0000256" key="1">
    <source>
        <dbReference type="ARBA" id="ARBA00004481"/>
    </source>
</evidence>
<comment type="caution">
    <text evidence="12">The sequence shown here is derived from an EMBL/GenBank/DDBJ whole genome shotgun (WGS) entry which is preliminary data.</text>
</comment>
<dbReference type="Pfam" id="PF18097">
    <property type="entry name" value="Vta1_C"/>
    <property type="match status" value="1"/>
</dbReference>
<dbReference type="EMBL" id="LFJN01000032">
    <property type="protein sequence ID" value="KPI36286.1"/>
    <property type="molecule type" value="Genomic_DNA"/>
</dbReference>
<dbReference type="Gene3D" id="1.25.40.270">
    <property type="entry name" value="Vacuolar protein sorting-associated protein vta1"/>
    <property type="match status" value="1"/>
</dbReference>
<evidence type="ECO:0000256" key="5">
    <source>
        <dbReference type="ARBA" id="ARBA00022490"/>
    </source>
</evidence>
<dbReference type="RefSeq" id="XP_017996249.1">
    <property type="nucleotide sequence ID" value="XM_018147712.1"/>
</dbReference>
<keyword evidence="13" id="KW-1185">Reference proteome</keyword>
<feature type="compositionally biased region" description="Low complexity" evidence="9">
    <location>
        <begin position="422"/>
        <end position="437"/>
    </location>
</feature>
<protein>
    <recommendedName>
        <fullName evidence="14">Vacuolar protein sorting-associated protein vts1</fullName>
    </recommendedName>
</protein>
<comment type="subcellular location">
    <subcellularLocation>
        <location evidence="2">Cytoplasm</location>
    </subcellularLocation>
    <subcellularLocation>
        <location evidence="1">Endosome membrane</location>
        <topology evidence="1">Peripheral membrane protein</topology>
    </subcellularLocation>
</comment>
<keyword evidence="5" id="KW-0963">Cytoplasm</keyword>
<evidence type="ECO:0000259" key="11">
    <source>
        <dbReference type="Pfam" id="PF18097"/>
    </source>
</evidence>
<feature type="domain" description="Vta1/callose synthase N-terminal" evidence="10">
    <location>
        <begin position="14"/>
        <end position="156"/>
    </location>
</feature>
<keyword evidence="8" id="KW-0472">Membrane</keyword>
<dbReference type="GO" id="GO:0015031">
    <property type="term" value="P:protein transport"/>
    <property type="evidence" value="ECO:0007669"/>
    <property type="project" value="UniProtKB-KW"/>
</dbReference>
<sequence length="495" mass="52221">MATAVPPSLKAADIARFAHRAAQLEKAKPIVAYWCDYWIVNQILSKGLHNADQDALTFTTNMMDKLEKFKSANAAEAAVTDDVAGKAYVEQFGLETFTRADNAVRANKASQQTAETFQAASTFLDLLAIWGPIEPEIVSKIKYGKYHALRILKAIKAGENPNDSNPAPAEPEPQPELDPNDPEVQALEGEGRQRQPSVVEVPDEADGTQHTLAKTSSIDQSLHPSRDPSAAPKPRQPSVIEIPDEADRLQAKLARTSTNDESLHPSRAPSIPPPAAPTGGSVSPIEQDPLSFYHAGTGGDNAPVSPLDPPAERKPSIGGNYFPEVPGSTSNQAQTQSPTSFAAADEASFPSVFANARTGSGPPPPAPAHHHGRSIDEGPPPQPQTSRGHHGPVPPPPPPAQTQPLPPPTASIPQAQPPLPPAATTHAAPPSAYYTQPAPQPPPPPPPAGPPAVVDEEAMLSAQKHCRWAISALNFEDVPTAIKELRGALGDLGGL</sequence>
<evidence type="ECO:0000256" key="3">
    <source>
        <dbReference type="ARBA" id="ARBA00007895"/>
    </source>
</evidence>
<keyword evidence="4" id="KW-0813">Transport</keyword>
<evidence type="ECO:0000256" key="8">
    <source>
        <dbReference type="ARBA" id="ARBA00023136"/>
    </source>
</evidence>
<dbReference type="GO" id="GO:0005771">
    <property type="term" value="C:multivesicular body"/>
    <property type="evidence" value="ECO:0007669"/>
    <property type="project" value="TreeGrafter"/>
</dbReference>
<evidence type="ECO:0000256" key="6">
    <source>
        <dbReference type="ARBA" id="ARBA00022753"/>
    </source>
</evidence>